<comment type="subcellular location">
    <subcellularLocation>
        <location evidence="10">Cell inner membrane</location>
        <topology evidence="10">Multi-pass membrane protein</topology>
    </subcellularLocation>
    <subcellularLocation>
        <location evidence="1">Cell membrane</location>
        <topology evidence="1">Multi-pass membrane protein</topology>
    </subcellularLocation>
</comment>
<dbReference type="RefSeq" id="WP_078921894.1">
    <property type="nucleotide sequence ID" value="NZ_FUYB01000004.1"/>
</dbReference>
<accession>A0A1T4W9D6</accession>
<feature type="transmembrane region" description="Helical" evidence="10">
    <location>
        <begin position="484"/>
        <end position="505"/>
    </location>
</feature>
<dbReference type="HAMAP" id="MF_02078">
    <property type="entry name" value="MurJ_MviN"/>
    <property type="match status" value="1"/>
</dbReference>
<keyword evidence="6 10" id="KW-1133">Transmembrane helix</keyword>
<feature type="transmembrane region" description="Helical" evidence="10">
    <location>
        <begin position="84"/>
        <end position="111"/>
    </location>
</feature>
<evidence type="ECO:0000256" key="6">
    <source>
        <dbReference type="ARBA" id="ARBA00022989"/>
    </source>
</evidence>
<comment type="function">
    <text evidence="8 10 11">Involved in peptidoglycan biosynthesis. Transports lipid-linked peptidoglycan precursors from the inner to the outer leaflet of the cytoplasmic membrane.</text>
</comment>
<dbReference type="GO" id="GO:0015648">
    <property type="term" value="F:lipid-linked peptidoglycan transporter activity"/>
    <property type="evidence" value="ECO:0007669"/>
    <property type="project" value="UniProtKB-UniRule"/>
</dbReference>
<dbReference type="GO" id="GO:0005886">
    <property type="term" value="C:plasma membrane"/>
    <property type="evidence" value="ECO:0007669"/>
    <property type="project" value="UniProtKB-SubCell"/>
</dbReference>
<feature type="transmembrane region" description="Helical" evidence="10">
    <location>
        <begin position="191"/>
        <end position="213"/>
    </location>
</feature>
<dbReference type="PIRSF" id="PIRSF002869">
    <property type="entry name" value="MviN"/>
    <property type="match status" value="1"/>
</dbReference>
<dbReference type="Pfam" id="PF03023">
    <property type="entry name" value="MurJ"/>
    <property type="match status" value="1"/>
</dbReference>
<comment type="pathway">
    <text evidence="10">Cell wall biogenesis; peptidoglycan biosynthesis.</text>
</comment>
<name>A0A1T4W9D6_9GAMM</name>
<dbReference type="UniPathway" id="UPA00219"/>
<feature type="transmembrane region" description="Helical" evidence="10">
    <location>
        <begin position="234"/>
        <end position="267"/>
    </location>
</feature>
<keyword evidence="4 10" id="KW-0133">Cell shape</keyword>
<comment type="similarity">
    <text evidence="9 10 11">Belongs to the MurJ/MviN family.</text>
</comment>
<dbReference type="PRINTS" id="PR01806">
    <property type="entry name" value="VIRFACTRMVIN"/>
</dbReference>
<evidence type="ECO:0000313" key="12">
    <source>
        <dbReference type="EMBL" id="SKA73658.1"/>
    </source>
</evidence>
<feature type="transmembrane region" description="Helical" evidence="10">
    <location>
        <begin position="311"/>
        <end position="331"/>
    </location>
</feature>
<proteinExistence type="inferred from homology"/>
<evidence type="ECO:0000256" key="11">
    <source>
        <dbReference type="PIRNR" id="PIRNR002869"/>
    </source>
</evidence>
<dbReference type="PANTHER" id="PTHR47019:SF1">
    <property type="entry name" value="LIPID II FLIPPASE MURJ"/>
    <property type="match status" value="1"/>
</dbReference>
<dbReference type="STRING" id="92487.SAMN02745130_01260"/>
<feature type="transmembrane region" description="Helical" evidence="10">
    <location>
        <begin position="135"/>
        <end position="153"/>
    </location>
</feature>
<evidence type="ECO:0000313" key="13">
    <source>
        <dbReference type="Proteomes" id="UP000190460"/>
    </source>
</evidence>
<dbReference type="OrthoDB" id="9816572at2"/>
<keyword evidence="3 10" id="KW-0812">Transmembrane</keyword>
<evidence type="ECO:0000256" key="5">
    <source>
        <dbReference type="ARBA" id="ARBA00022984"/>
    </source>
</evidence>
<evidence type="ECO:0000256" key="10">
    <source>
        <dbReference type="HAMAP-Rule" id="MF_02078"/>
    </source>
</evidence>
<evidence type="ECO:0000256" key="9">
    <source>
        <dbReference type="ARBA" id="ARBA00061532"/>
    </source>
</evidence>
<keyword evidence="13" id="KW-1185">Reference proteome</keyword>
<feature type="transmembrane region" description="Helical" evidence="10">
    <location>
        <begin position="273"/>
        <end position="290"/>
    </location>
</feature>
<organism evidence="12 13">
    <name type="scientific">Thiothrix eikelboomii</name>
    <dbReference type="NCBI Taxonomy" id="92487"/>
    <lineage>
        <taxon>Bacteria</taxon>
        <taxon>Pseudomonadati</taxon>
        <taxon>Pseudomonadota</taxon>
        <taxon>Gammaproteobacteria</taxon>
        <taxon>Thiotrichales</taxon>
        <taxon>Thiotrichaceae</taxon>
        <taxon>Thiothrix</taxon>
    </lineage>
</organism>
<evidence type="ECO:0000256" key="2">
    <source>
        <dbReference type="ARBA" id="ARBA00022475"/>
    </source>
</evidence>
<feature type="transmembrane region" description="Helical" evidence="10">
    <location>
        <begin position="385"/>
        <end position="409"/>
    </location>
</feature>
<feature type="transmembrane region" description="Helical" evidence="10">
    <location>
        <begin position="7"/>
        <end position="24"/>
    </location>
</feature>
<sequence length="518" mass="56505">MSRLLRSGAIISAMTMISRILGLIRDMVVARYFPVDGATDAFFVAFKIPNLLRRFFAEGAFALAFVPILSEYKEKQSRAALRDLIDYVAGTLGLILLLISAIGMMAAPFLVEVFAPGFSQQAEARPELAAEMLRITFPYILFISLAGLVGGILNTFGKFAIPALTPALLNVVMIAFAIWGPPYFDEPIMALAWGVFVAGLVQFLFQIPSLMRLGLLPRFKVRRAHEGVKRVMRLMLPALFGSSVAQLNLVINTIIASFLAVGSISWLYYSDRFVELPLAIFGVALGTVILPKLSSDHAKADAQQFRSTMDWALRLALLISIPATLGLMLLAEPILAAVMMYGEFKWSDVEMSALSLMTYAFGLPAFILVKVLAPGFYSRQDTKTPVKIGIISIFANMLLNLLIVLPWYYAGWVGAHAGLALATALAAYVNAGLLFRILYKEGIFAAQGGWLKHLARIALASVVMCGLVWLVSPQAGWWQTATSAGRLSVLAGLIALSVVSYFISLRLTGVSFKQMLGR</sequence>
<feature type="transmembrane region" description="Helical" evidence="10">
    <location>
        <begin position="351"/>
        <end position="373"/>
    </location>
</feature>
<dbReference type="PANTHER" id="PTHR47019">
    <property type="entry name" value="LIPID II FLIPPASE MURJ"/>
    <property type="match status" value="1"/>
</dbReference>
<feature type="transmembrane region" description="Helical" evidence="10">
    <location>
        <begin position="415"/>
        <end position="438"/>
    </location>
</feature>
<keyword evidence="7 10" id="KW-0472">Membrane</keyword>
<keyword evidence="10" id="KW-0997">Cell inner membrane</keyword>
<keyword evidence="5 10" id="KW-0573">Peptidoglycan synthesis</keyword>
<evidence type="ECO:0000256" key="3">
    <source>
        <dbReference type="ARBA" id="ARBA00022692"/>
    </source>
</evidence>
<dbReference type="AlphaFoldDB" id="A0A1T4W9D6"/>
<dbReference type="GO" id="GO:0008360">
    <property type="term" value="P:regulation of cell shape"/>
    <property type="evidence" value="ECO:0007669"/>
    <property type="project" value="UniProtKB-UniRule"/>
</dbReference>
<evidence type="ECO:0000256" key="4">
    <source>
        <dbReference type="ARBA" id="ARBA00022960"/>
    </source>
</evidence>
<evidence type="ECO:0000256" key="8">
    <source>
        <dbReference type="ARBA" id="ARBA00060041"/>
    </source>
</evidence>
<evidence type="ECO:0000256" key="1">
    <source>
        <dbReference type="ARBA" id="ARBA00004651"/>
    </source>
</evidence>
<protein>
    <recommendedName>
        <fullName evidence="10">Probable lipid II flippase MurJ</fullName>
    </recommendedName>
</protein>
<dbReference type="GO" id="GO:0071555">
    <property type="term" value="P:cell wall organization"/>
    <property type="evidence" value="ECO:0007669"/>
    <property type="project" value="UniProtKB-UniRule"/>
</dbReference>
<dbReference type="Proteomes" id="UP000190460">
    <property type="component" value="Unassembled WGS sequence"/>
</dbReference>
<keyword evidence="10 11" id="KW-0961">Cell wall biogenesis/degradation</keyword>
<dbReference type="InterPro" id="IPR051050">
    <property type="entry name" value="Lipid_II_flippase_MurJ/MviN"/>
</dbReference>
<reference evidence="12 13" key="1">
    <citation type="submission" date="2017-02" db="EMBL/GenBank/DDBJ databases">
        <authorList>
            <person name="Peterson S.W."/>
        </authorList>
    </citation>
    <scope>NUCLEOTIDE SEQUENCE [LARGE SCALE GENOMIC DNA]</scope>
    <source>
        <strain evidence="12 13">ATCC 49788</strain>
    </source>
</reference>
<dbReference type="InterPro" id="IPR004268">
    <property type="entry name" value="MurJ"/>
</dbReference>
<dbReference type="NCBIfam" id="TIGR01695">
    <property type="entry name" value="murJ_mviN"/>
    <property type="match status" value="1"/>
</dbReference>
<dbReference type="EMBL" id="FUYB01000004">
    <property type="protein sequence ID" value="SKA73658.1"/>
    <property type="molecule type" value="Genomic_DNA"/>
</dbReference>
<evidence type="ECO:0000256" key="7">
    <source>
        <dbReference type="ARBA" id="ARBA00023136"/>
    </source>
</evidence>
<feature type="transmembrane region" description="Helical" evidence="10">
    <location>
        <begin position="450"/>
        <end position="472"/>
    </location>
</feature>
<feature type="transmembrane region" description="Helical" evidence="10">
    <location>
        <begin position="160"/>
        <end position="179"/>
    </location>
</feature>
<dbReference type="CDD" id="cd13123">
    <property type="entry name" value="MATE_MurJ_like"/>
    <property type="match status" value="1"/>
</dbReference>
<dbReference type="GO" id="GO:0034204">
    <property type="term" value="P:lipid translocation"/>
    <property type="evidence" value="ECO:0007669"/>
    <property type="project" value="TreeGrafter"/>
</dbReference>
<gene>
    <name evidence="10" type="primary">murJ</name>
    <name evidence="12" type="ORF">SAMN02745130_01260</name>
</gene>
<keyword evidence="2 10" id="KW-1003">Cell membrane</keyword>
<keyword evidence="10 11" id="KW-0813">Transport</keyword>
<dbReference type="GO" id="GO:0009252">
    <property type="term" value="P:peptidoglycan biosynthetic process"/>
    <property type="evidence" value="ECO:0007669"/>
    <property type="project" value="UniProtKB-UniRule"/>
</dbReference>